<keyword evidence="5" id="KW-0521">NADP</keyword>
<dbReference type="SUPFAM" id="SSF56801">
    <property type="entry name" value="Acetyl-CoA synthetase-like"/>
    <property type="match status" value="1"/>
</dbReference>
<evidence type="ECO:0000256" key="2">
    <source>
        <dbReference type="ARBA" id="ARBA00022553"/>
    </source>
</evidence>
<dbReference type="NCBIfam" id="NF041592">
    <property type="entry name" value="carboxyl_red"/>
    <property type="match status" value="1"/>
</dbReference>
<keyword evidence="3 5" id="KW-0547">Nucleotide-binding</keyword>
<dbReference type="GO" id="GO:0050661">
    <property type="term" value="F:NADP binding"/>
    <property type="evidence" value="ECO:0007669"/>
    <property type="project" value="UniProtKB-UniRule"/>
</dbReference>
<dbReference type="NCBIfam" id="TIGR01746">
    <property type="entry name" value="Thioester-redct"/>
    <property type="match status" value="1"/>
</dbReference>
<keyword evidence="5" id="KW-0560">Oxidoreductase</keyword>
<evidence type="ECO:0000259" key="6">
    <source>
        <dbReference type="PROSITE" id="PS50075"/>
    </source>
</evidence>
<comment type="catalytic activity">
    <reaction evidence="5">
        <text>a carboxylate + ATP + NADPH + H(+) = an aldehyde + AMP + diphosphate + NADP(+)</text>
        <dbReference type="Rhea" id="RHEA:50916"/>
        <dbReference type="ChEBI" id="CHEBI:15378"/>
        <dbReference type="ChEBI" id="CHEBI:17478"/>
        <dbReference type="ChEBI" id="CHEBI:29067"/>
        <dbReference type="ChEBI" id="CHEBI:30616"/>
        <dbReference type="ChEBI" id="CHEBI:33019"/>
        <dbReference type="ChEBI" id="CHEBI:57783"/>
        <dbReference type="ChEBI" id="CHEBI:58349"/>
        <dbReference type="ChEBI" id="CHEBI:456215"/>
    </reaction>
</comment>
<accession>I7GER2</accession>
<dbReference type="CDD" id="cd17632">
    <property type="entry name" value="AFD_CAR-like"/>
    <property type="match status" value="1"/>
</dbReference>
<dbReference type="PROSITE" id="PS00012">
    <property type="entry name" value="PHOSPHOPANTETHEINE"/>
    <property type="match status" value="1"/>
</dbReference>
<dbReference type="InterPro" id="IPR020806">
    <property type="entry name" value="PKS_PP-bd"/>
</dbReference>
<dbReference type="InterPro" id="IPR000873">
    <property type="entry name" value="AMP-dep_synth/lig_dom"/>
</dbReference>
<gene>
    <name evidence="7" type="primary">fadD9</name>
    <name evidence="5" type="synonym">car</name>
    <name evidence="7" type="ordered locus">MSMEI_5586</name>
</gene>
<comment type="caution">
    <text evidence="5">Lacks conserved residue(s) required for the propagation of feature annotation.</text>
</comment>
<dbReference type="InterPro" id="IPR013120">
    <property type="entry name" value="FAR_NAD-bd"/>
</dbReference>
<dbReference type="EMBL" id="CP001663">
    <property type="protein sequence ID" value="AFP42026.1"/>
    <property type="molecule type" value="Genomic_DNA"/>
</dbReference>
<dbReference type="PANTHER" id="PTHR43272:SF33">
    <property type="entry name" value="AMP-BINDING DOMAIN-CONTAINING PROTEIN-RELATED"/>
    <property type="match status" value="1"/>
</dbReference>
<dbReference type="AlphaFoldDB" id="I7GER2"/>
<feature type="binding site" evidence="5">
    <location>
        <position position="982"/>
    </location>
    <ligand>
        <name>NADP(+)</name>
        <dbReference type="ChEBI" id="CHEBI:58349"/>
    </ligand>
</feature>
<dbReference type="SMART" id="SM00823">
    <property type="entry name" value="PKS_PP"/>
    <property type="match status" value="1"/>
</dbReference>
<comment type="domain">
    <text evidence="5">The N-terminal domain likely catalyzes substrate activation by formation of an initial acyl-AMP intermediate, the central region contains the phosphopantetheine attachment site, and the C-terminal domain catalyzes the reduction by NADPH of the intermediate thioester formed from the attack of the phosphopantetheine thiol at the carbonyl carbon of acyl-AMP.</text>
</comment>
<dbReference type="InterPro" id="IPR006162">
    <property type="entry name" value="Ppantetheine_attach_site"/>
</dbReference>
<dbReference type="SUPFAM" id="SSF47336">
    <property type="entry name" value="ACP-like"/>
    <property type="match status" value="1"/>
</dbReference>
<evidence type="ECO:0000313" key="8">
    <source>
        <dbReference type="Proteomes" id="UP000006158"/>
    </source>
</evidence>
<dbReference type="PROSITE" id="PS00455">
    <property type="entry name" value="AMP_BINDING"/>
    <property type="match status" value="1"/>
</dbReference>
<keyword evidence="7" id="KW-0436">Ligase</keyword>
<feature type="binding site" evidence="5">
    <location>
        <position position="944"/>
    </location>
    <ligand>
        <name>NADP(+)</name>
        <dbReference type="ChEBI" id="CHEBI:58349"/>
    </ligand>
</feature>
<feature type="domain" description="Carrier" evidence="6">
    <location>
        <begin position="677"/>
        <end position="754"/>
    </location>
</feature>
<dbReference type="InterPro" id="IPR042099">
    <property type="entry name" value="ANL_N_sf"/>
</dbReference>
<dbReference type="InterPro" id="IPR036291">
    <property type="entry name" value="NAD(P)-bd_dom_sf"/>
</dbReference>
<name>I7GER2_MYCS2</name>
<organism evidence="7 8">
    <name type="scientific">Mycolicibacterium smegmatis (strain ATCC 700084 / mc(2)155)</name>
    <name type="common">Mycobacterium smegmatis</name>
    <dbReference type="NCBI Taxonomy" id="246196"/>
    <lineage>
        <taxon>Bacteria</taxon>
        <taxon>Bacillati</taxon>
        <taxon>Actinomycetota</taxon>
        <taxon>Actinomycetes</taxon>
        <taxon>Mycobacteriales</taxon>
        <taxon>Mycobacteriaceae</taxon>
        <taxon>Mycolicibacterium</taxon>
    </lineage>
</organism>
<dbReference type="Gene3D" id="3.40.50.12780">
    <property type="entry name" value="N-terminal domain of ligase-like"/>
    <property type="match status" value="1"/>
</dbReference>
<dbReference type="InterPro" id="IPR020845">
    <property type="entry name" value="AMP-binding_CS"/>
</dbReference>
<dbReference type="GO" id="GO:0031177">
    <property type="term" value="F:phosphopantetheine binding"/>
    <property type="evidence" value="ECO:0007669"/>
    <property type="project" value="UniProtKB-UniRule"/>
</dbReference>
<evidence type="ECO:0000256" key="5">
    <source>
        <dbReference type="HAMAP-Rule" id="MF_02247"/>
    </source>
</evidence>
<evidence type="ECO:0000256" key="4">
    <source>
        <dbReference type="ARBA" id="ARBA00022840"/>
    </source>
</evidence>
<feature type="binding site" evidence="5">
    <location>
        <position position="849"/>
    </location>
    <ligand>
        <name>NADP(+)</name>
        <dbReference type="ChEBI" id="CHEBI:58349"/>
    </ligand>
</feature>
<keyword evidence="2 5" id="KW-0597">Phosphoprotein</keyword>
<dbReference type="InterPro" id="IPR010080">
    <property type="entry name" value="Thioester_reductase-like_dom"/>
</dbReference>
<dbReference type="InterPro" id="IPR009081">
    <property type="entry name" value="PP-bd_ACP"/>
</dbReference>
<dbReference type="InterPro" id="IPR036736">
    <property type="entry name" value="ACP-like_sf"/>
</dbReference>
<protein>
    <recommendedName>
        <fullName evidence="5">Carboxylic acid reductase</fullName>
        <shortName evidence="5">CAR</shortName>
        <ecNumber evidence="5">1.2.1.-</ecNumber>
    </recommendedName>
    <alternativeName>
        <fullName evidence="5">ATP/NADPH-dependent carboxylic acid reductase</fullName>
    </alternativeName>
</protein>
<proteinExistence type="inferred from homology"/>
<keyword evidence="1 5" id="KW-0596">Phosphopantetheine</keyword>
<dbReference type="GO" id="GO:0016020">
    <property type="term" value="C:membrane"/>
    <property type="evidence" value="ECO:0007669"/>
    <property type="project" value="TreeGrafter"/>
</dbReference>
<feature type="binding site" evidence="5">
    <location>
        <position position="1005"/>
    </location>
    <ligand>
        <name>NADP(+)</name>
        <dbReference type="ChEBI" id="CHEBI:58349"/>
    </ligand>
</feature>
<dbReference type="PROSITE" id="PS50075">
    <property type="entry name" value="CARRIER"/>
    <property type="match status" value="1"/>
</dbReference>
<feature type="binding site" evidence="5">
    <location>
        <position position="978"/>
    </location>
    <ligand>
        <name>NADP(+)</name>
        <dbReference type="ChEBI" id="CHEBI:58349"/>
    </ligand>
</feature>
<feature type="binding site" evidence="5">
    <location>
        <position position="520"/>
    </location>
    <ligand>
        <name>AMP</name>
        <dbReference type="ChEBI" id="CHEBI:456215"/>
    </ligand>
</feature>
<dbReference type="InterPro" id="IPR046407">
    <property type="entry name" value="CAR"/>
</dbReference>
<dbReference type="Pfam" id="PF00550">
    <property type="entry name" value="PP-binding"/>
    <property type="match status" value="1"/>
</dbReference>
<dbReference type="Gene3D" id="3.40.50.720">
    <property type="entry name" value="NAD(P)-binding Rossmann-like Domain"/>
    <property type="match status" value="1"/>
</dbReference>
<sequence>MHQLTVTGMNICEVQRLFPRMTSDVHDATDGVTETALDDEQSTRRIAELYATDPEFAAAAPLPAVVDAAHKPGLRLAEILQTLFTGYGDRPALGYRARELATDEGGRTVTRLLPRFDTLTYAQVWSRVQAVAAALRHNFAQPIYPGDAVATIGFASPDYLTLDLVCAYLGLVSVPLQHNAPVSRLAPILAEVEPRILTVSAEYLDLAVESVRDVNSVSQLVVFDHHPEVDDHRDALARAREQLAGKGIAVTTLDAIADEGAGLPAEPIYTADHDQRLAMILYTSGSTGAPKGAMYTEAMVARLWTMSFITGDPTPVINVNFMPLNHLGGRIPISTAVQNGGTSYFVPESDMSTLFEDLALVRPTELGLVPRVADMLYQHHLATVDRLVTQGADELTAEKQAGAELREQVLGGRVITGFVSTAPLAAEMRAFLDITLGAHIVDGYGLTETGAVTRDGVIVRPPVIDYKLIDVPELGYFSTDKPYPRGELLVRSQTLTPGYYKRPEVTASVFDRDGYYHTGDVMAETAPDHLVYVDRRNNVLKLAQGEFVAVANLEAVFSGAALVRQIFVYGNSERSFLLAVVVPTPEALEQYDPAALKAALADSLQRTARDAELQSYEVPADFIVETEPFSAANGLLSGVGKLLRPNLKDRYGQRLEQMYADIAATQANQLRELRRAAATQPVIDTLTQAAATILGTGSEVASDAHFTDLGGDSLSALTLSNLLSDFFGFEVPVGTIVNPATNLAQLAQHIEAQRTAGDRRPSFTTVHGADATEIRASELTLDKFIDAETLRAAPGLPKVTTEPRTVLLSGANGWLGRFLTLQWLERLAPVGGTLITIVRGRDDAAARARLTQAYDTDPELSRRFAELADRHLRVVAGDIGDPNLGLTPEIWHRLAAEVDLVVHPAALVNHVLPYRQLFGPNVVGTAEVIKLALTERIKPVTYLSTVSVAMGIPDFEEDGDIRTVSPVRPLDGGYANGYGNSKWAGEVLLREAHDLCGLPVATFRSDMILAHPRYRGQVNVPDMFTRLLLSLLITGVAPRSFYIGDGERPRAHYPGLTVDFVAEAVTTLGAQQREGYVSYDVMNPHDDGISLDVFVDWLIRAGHPIDRVDDYDDWVRRFETALTALPEKRRAQTVLPLLHAFRAPQAPLRGAPEPTEVFHAAVRTAKVGPGDIPHLDEALIDKYIRDLREFGLI</sequence>
<dbReference type="PANTHER" id="PTHR43272">
    <property type="entry name" value="LONG-CHAIN-FATTY-ACID--COA LIGASE"/>
    <property type="match status" value="1"/>
</dbReference>
<dbReference type="KEGG" id="msg:MSMEI_5586"/>
<reference evidence="7 8" key="1">
    <citation type="journal article" date="2007" name="Genome Biol.">
        <title>Interrupted coding sequences in Mycobacterium smegmatis: authentic mutations or sequencing errors?</title>
        <authorList>
            <person name="Deshayes C."/>
            <person name="Perrodou E."/>
            <person name="Gallien S."/>
            <person name="Euphrasie D."/>
            <person name="Schaeffer C."/>
            <person name="Van-Dorsselaer A."/>
            <person name="Poch O."/>
            <person name="Lecompte O."/>
            <person name="Reyrat J.M."/>
        </authorList>
    </citation>
    <scope>NUCLEOTIDE SEQUENCE [LARGE SCALE GENOMIC DNA]</scope>
    <source>
        <strain evidence="8">ATCC 700084 / mc(2)155</strain>
    </source>
</reference>
<dbReference type="Proteomes" id="UP000006158">
    <property type="component" value="Chromosome"/>
</dbReference>
<reference evidence="7 8" key="2">
    <citation type="journal article" date="2009" name="Genome Res.">
        <title>Ortho-proteogenomics: multiple proteomes investigation through orthology and a new MS-based protocol.</title>
        <authorList>
            <person name="Gallien S."/>
            <person name="Perrodou E."/>
            <person name="Carapito C."/>
            <person name="Deshayes C."/>
            <person name="Reyrat J.M."/>
            <person name="Van Dorsselaer A."/>
            <person name="Poch O."/>
            <person name="Schaeffer C."/>
            <person name="Lecompte O."/>
        </authorList>
    </citation>
    <scope>NUCLEOTIDE SEQUENCE [LARGE SCALE GENOMIC DNA]</scope>
    <source>
        <strain evidence="8">ATCC 700084 / mc(2)155</strain>
    </source>
</reference>
<dbReference type="SMR" id="I7GER2"/>
<evidence type="ECO:0000256" key="1">
    <source>
        <dbReference type="ARBA" id="ARBA00022450"/>
    </source>
</evidence>
<feature type="binding site" evidence="5">
    <location>
        <position position="541"/>
    </location>
    <ligand>
        <name>AMP</name>
        <dbReference type="ChEBI" id="CHEBI:456215"/>
    </ligand>
</feature>
<dbReference type="GO" id="GO:0005524">
    <property type="term" value="F:ATP binding"/>
    <property type="evidence" value="ECO:0007669"/>
    <property type="project" value="UniProtKB-UniRule"/>
</dbReference>
<feature type="binding site" evidence="5">
    <location>
        <position position="839"/>
    </location>
    <ligand>
        <name>NADP(+)</name>
        <dbReference type="ChEBI" id="CHEBI:58349"/>
    </ligand>
</feature>
<feature type="binding site" evidence="5">
    <location>
        <position position="447"/>
    </location>
    <ligand>
        <name>AMP</name>
        <dbReference type="ChEBI" id="CHEBI:456215"/>
    </ligand>
</feature>
<comment type="similarity">
    <text evidence="5">Belongs to the ATP-dependent AMP-binding enzyme family. Carboxylic acid reductase subfamily.</text>
</comment>
<dbReference type="Pfam" id="PF00501">
    <property type="entry name" value="AMP-binding"/>
    <property type="match status" value="1"/>
</dbReference>
<dbReference type="GO" id="GO:0004467">
    <property type="term" value="F:long-chain fatty acid-CoA ligase activity"/>
    <property type="evidence" value="ECO:0007669"/>
    <property type="project" value="TreeGrafter"/>
</dbReference>
<feature type="binding site" evidence="5">
    <location>
        <position position="641"/>
    </location>
    <ligand>
        <name>AMP</name>
        <dbReference type="ChEBI" id="CHEBI:456215"/>
    </ligand>
</feature>
<dbReference type="SUPFAM" id="SSF51735">
    <property type="entry name" value="NAD(P)-binding Rossmann-fold domains"/>
    <property type="match status" value="1"/>
</dbReference>
<comment type="function">
    <text evidence="5">Catalyzes the ATP- and NADPH-dependent reduction of carboxylic acids to the corresponding aldehydes.</text>
</comment>
<feature type="binding site" evidence="5">
    <location>
        <position position="326"/>
    </location>
    <ligand>
        <name>AMP</name>
        <dbReference type="ChEBI" id="CHEBI:456215"/>
    </ligand>
</feature>
<comment type="cofactor">
    <cofactor evidence="5">
        <name>pantetheine 4'-phosphate</name>
        <dbReference type="ChEBI" id="CHEBI:47942"/>
    </cofactor>
    <text evidence="5">Binds 1 phosphopantetheine covalently.</text>
</comment>
<evidence type="ECO:0000313" key="7">
    <source>
        <dbReference type="EMBL" id="AFP42026.1"/>
    </source>
</evidence>
<dbReference type="Gene3D" id="1.10.1200.10">
    <property type="entry name" value="ACP-like"/>
    <property type="match status" value="1"/>
</dbReference>
<feature type="binding site" evidence="5">
    <location>
        <begin position="532"/>
        <end position="535"/>
    </location>
    <ligand>
        <name>AMP</name>
        <dbReference type="ChEBI" id="CHEBI:456215"/>
    </ligand>
</feature>
<feature type="binding site" evidence="5">
    <location>
        <position position="421"/>
    </location>
    <ligand>
        <name>AMP</name>
        <dbReference type="ChEBI" id="CHEBI:456215"/>
    </ligand>
</feature>
<dbReference type="Pfam" id="PF07993">
    <property type="entry name" value="NAD_binding_4"/>
    <property type="match status" value="1"/>
</dbReference>
<dbReference type="HAMAP" id="MF_02247">
    <property type="entry name" value="Carbox_acid_reduct"/>
    <property type="match status" value="1"/>
</dbReference>
<feature type="binding site" evidence="5">
    <location>
        <begin position="904"/>
        <end position="906"/>
    </location>
    <ligand>
        <name>NADP(+)</name>
        <dbReference type="ChEBI" id="CHEBI:58349"/>
    </ligand>
</feature>
<feature type="binding site" evidence="5">
    <location>
        <begin position="812"/>
        <end position="815"/>
    </location>
    <ligand>
        <name>NADP(+)</name>
        <dbReference type="ChEBI" id="CHEBI:58349"/>
    </ligand>
</feature>
<keyword evidence="4 5" id="KW-0067">ATP-binding</keyword>
<dbReference type="PATRIC" id="fig|246196.56.peg.5710"/>
<feature type="modified residue" description="O-(pantetheine 4'-phosphoryl)serine" evidence="5">
    <location>
        <position position="713"/>
    </location>
</feature>
<feature type="binding site" evidence="5">
    <location>
        <begin position="442"/>
        <end position="443"/>
    </location>
    <ligand>
        <name>AMP</name>
        <dbReference type="ChEBI" id="CHEBI:456215"/>
    </ligand>
</feature>
<dbReference type="EC" id="1.2.1.-" evidence="5"/>
<dbReference type="GO" id="GO:0016620">
    <property type="term" value="F:oxidoreductase activity, acting on the aldehyde or oxo group of donors, NAD or NADP as acceptor"/>
    <property type="evidence" value="ECO:0007669"/>
    <property type="project" value="UniProtKB-UniRule"/>
</dbReference>
<evidence type="ECO:0000256" key="3">
    <source>
        <dbReference type="ARBA" id="ARBA00022741"/>
    </source>
</evidence>